<dbReference type="InterPro" id="IPR003615">
    <property type="entry name" value="HNH_nuc"/>
</dbReference>
<feature type="region of interest" description="Disordered" evidence="1">
    <location>
        <begin position="449"/>
        <end position="475"/>
    </location>
</feature>
<accession>A0A7I7MEV3</accession>
<dbReference type="InterPro" id="IPR003870">
    <property type="entry name" value="DUF222"/>
</dbReference>
<dbReference type="EMBL" id="AP022574">
    <property type="protein sequence ID" value="BBX70412.1"/>
    <property type="molecule type" value="Genomic_DNA"/>
</dbReference>
<gene>
    <name evidence="3" type="ORF">MPSYJ_38730</name>
</gene>
<reference evidence="3 4" key="1">
    <citation type="journal article" date="2019" name="Emerg. Microbes Infect.">
        <title>Comprehensive subspecies identification of 175 nontuberculous mycobacteria species based on 7547 genomic profiles.</title>
        <authorList>
            <person name="Matsumoto Y."/>
            <person name="Kinjo T."/>
            <person name="Motooka D."/>
            <person name="Nabeya D."/>
            <person name="Jung N."/>
            <person name="Uechi K."/>
            <person name="Horii T."/>
            <person name="Iida T."/>
            <person name="Fujita J."/>
            <person name="Nakamura S."/>
        </authorList>
    </citation>
    <scope>NUCLEOTIDE SEQUENCE [LARGE SCALE GENOMIC DNA]</scope>
    <source>
        <strain evidence="3 4">JCM 13323</strain>
    </source>
</reference>
<feature type="compositionally biased region" description="Basic and acidic residues" evidence="1">
    <location>
        <begin position="449"/>
        <end position="462"/>
    </location>
</feature>
<feature type="domain" description="DUF222" evidence="2">
    <location>
        <begin position="17"/>
        <end position="321"/>
    </location>
</feature>
<name>A0A7I7MEV3_9MYCO</name>
<evidence type="ECO:0000256" key="1">
    <source>
        <dbReference type="SAM" id="MobiDB-lite"/>
    </source>
</evidence>
<dbReference type="CDD" id="cd00085">
    <property type="entry name" value="HNHc"/>
    <property type="match status" value="1"/>
</dbReference>
<dbReference type="Proteomes" id="UP000466514">
    <property type="component" value="Chromosome"/>
</dbReference>
<dbReference type="Pfam" id="PF02720">
    <property type="entry name" value="DUF222"/>
    <property type="match status" value="1"/>
</dbReference>
<dbReference type="AlphaFoldDB" id="A0A7I7MEV3"/>
<dbReference type="KEGG" id="mpsc:MPSYJ_38730"/>
<protein>
    <recommendedName>
        <fullName evidence="2">DUF222 domain-containing protein</fullName>
    </recommendedName>
</protein>
<dbReference type="RefSeq" id="WP_163728734.1">
    <property type="nucleotide sequence ID" value="NZ_AP022574.1"/>
</dbReference>
<sequence length="475" mass="51922">MFDTGDPAALIDAMAAASRAESAAIAQRLNAIASLYQVRCRDYEEAQFWRTDVFEAVAAEVSAAQNISRGRAGNQVRLAVSLYQRLPQVAAVFARGDIDYRVLQAVIARTANVEDDIIGGLDESLAGQVRKWMRFSKAKLRDRIDVWVADYDPAAVRVPPTVEQNCYLEVEPHLEAAGMAMVGGVLDAVDAAAFDQRLDLIADSVCANDPRSKKQRRAAACGALGRGEGSLACLCGSPDCPAAKIRESAAQVVVHVLAEQATLEGTSRRPGYLAGFGVLPAESVRTAAKAAKLKPVRLPSSEPESGYRPSAGLRDFLQWRDLTCRFPGCDRPVAGCDLDHTKPWPFGPTHASGLKHYCRTDHLIKTFYTGPNGWRDEQLPDGTIILTAPTGHVYRTEAHGGILFPGLAVPTASVATTTPTDGVGRTAMMPMRTTTREQDRRERIRQERRRRLELNAEQERQRQAWLAATYEPPPF</sequence>
<evidence type="ECO:0000313" key="4">
    <source>
        <dbReference type="Proteomes" id="UP000466514"/>
    </source>
</evidence>
<evidence type="ECO:0000259" key="2">
    <source>
        <dbReference type="Pfam" id="PF02720"/>
    </source>
</evidence>
<organism evidence="3 4">
    <name type="scientific">Mycolicibacterium psychrotolerans</name>
    <dbReference type="NCBI Taxonomy" id="216929"/>
    <lineage>
        <taxon>Bacteria</taxon>
        <taxon>Bacillati</taxon>
        <taxon>Actinomycetota</taxon>
        <taxon>Actinomycetes</taxon>
        <taxon>Mycobacteriales</taxon>
        <taxon>Mycobacteriaceae</taxon>
        <taxon>Mycolicibacterium</taxon>
    </lineage>
</organism>
<proteinExistence type="predicted"/>
<evidence type="ECO:0000313" key="3">
    <source>
        <dbReference type="EMBL" id="BBX70412.1"/>
    </source>
</evidence>
<keyword evidence="4" id="KW-1185">Reference proteome</keyword>